<sequence length="189" mass="21630">MCFFLFTPHCLKCYSAQKSSGVEEDATKLCCAATGGGSPGCNVWCTYANYRRGARPVPLARYDTQHRTEKALKSSQHGRRTRDFWSESAGEAERLHEESWHARSVKEVAAQSWIQKGESPQTKFMEYNWKGLSEEEIKAHKMYPRFEGFEDAWMKTQHKKGTILTVDAYLKSVNEQAGKKPRAKVQKRS</sequence>
<proteinExistence type="predicted"/>
<accession>A0A9W6X8Z5</accession>
<name>A0A9W6X8Z5_9STRA</name>
<protein>
    <submittedName>
        <fullName evidence="2">Unnamed protein product</fullName>
    </submittedName>
</protein>
<gene>
    <name evidence="2" type="ORF">Pfra01_000859700</name>
</gene>
<evidence type="ECO:0000313" key="2">
    <source>
        <dbReference type="EMBL" id="GMF33970.1"/>
    </source>
</evidence>
<evidence type="ECO:0000313" key="3">
    <source>
        <dbReference type="Proteomes" id="UP001165121"/>
    </source>
</evidence>
<dbReference type="EMBL" id="BSXT01000775">
    <property type="protein sequence ID" value="GMF33970.1"/>
    <property type="molecule type" value="Genomic_DNA"/>
</dbReference>
<dbReference type="OrthoDB" id="94173at2759"/>
<evidence type="ECO:0000256" key="1">
    <source>
        <dbReference type="SAM" id="MobiDB-lite"/>
    </source>
</evidence>
<dbReference type="AlphaFoldDB" id="A0A9W6X8Z5"/>
<feature type="region of interest" description="Disordered" evidence="1">
    <location>
        <begin position="66"/>
        <end position="85"/>
    </location>
</feature>
<organism evidence="2 3">
    <name type="scientific">Phytophthora fragariaefolia</name>
    <dbReference type="NCBI Taxonomy" id="1490495"/>
    <lineage>
        <taxon>Eukaryota</taxon>
        <taxon>Sar</taxon>
        <taxon>Stramenopiles</taxon>
        <taxon>Oomycota</taxon>
        <taxon>Peronosporomycetes</taxon>
        <taxon>Peronosporales</taxon>
        <taxon>Peronosporaceae</taxon>
        <taxon>Phytophthora</taxon>
    </lineage>
</organism>
<keyword evidence="3" id="KW-1185">Reference proteome</keyword>
<comment type="caution">
    <text evidence="2">The sequence shown here is derived from an EMBL/GenBank/DDBJ whole genome shotgun (WGS) entry which is preliminary data.</text>
</comment>
<dbReference type="Proteomes" id="UP001165121">
    <property type="component" value="Unassembled WGS sequence"/>
</dbReference>
<reference evidence="2" key="1">
    <citation type="submission" date="2023-04" db="EMBL/GenBank/DDBJ databases">
        <title>Phytophthora fragariaefolia NBRC 109709.</title>
        <authorList>
            <person name="Ichikawa N."/>
            <person name="Sato H."/>
            <person name="Tonouchi N."/>
        </authorList>
    </citation>
    <scope>NUCLEOTIDE SEQUENCE</scope>
    <source>
        <strain evidence="2">NBRC 109709</strain>
    </source>
</reference>